<dbReference type="Pfam" id="PF11971">
    <property type="entry name" value="CAMSAP_CH"/>
    <property type="match status" value="1"/>
</dbReference>
<name>A0ABM1AF76_APLCA</name>
<accession>A0ABM1AF76</accession>
<dbReference type="PROSITE" id="PS50021">
    <property type="entry name" value="CH"/>
    <property type="match status" value="1"/>
</dbReference>
<dbReference type="InterPro" id="IPR032940">
    <property type="entry name" value="CAMSAP"/>
</dbReference>
<dbReference type="InterPro" id="IPR022613">
    <property type="entry name" value="CH_CAMSAP_2"/>
</dbReference>
<dbReference type="Pfam" id="PF25532">
    <property type="entry name" value="CH_CAMSAP2_N"/>
    <property type="match status" value="1"/>
</dbReference>
<sequence length="392" mass="43225">MASQIKESASCEFVDSDVIEIVSADEYDAHRAKLRSSLSWLISKVYGSQPPNDLKDPFYENSEGQLVLRPVMVNLLSSSELYCQACSNMFPETHTQWRGHWSIIQVLSRKGIYIQDIQDTAVTETVLVQTAPFRLKAHLSLMDALMKAYSCEVASVEKVVKAVRNITAFPASSELPGTTEEALTFWVNKVCAALTSDPALSDGQLLEGETAQKVRIVSKSTSPRDPVKVPPMEDLMRDVGDGCNVAALIAYYRPGQLNIRDVCLKDSIGIADSLYNLRQIGQFCRNHLPWRSFHLSYEDLLYTHDSMRVNILTFLADLFYCFEGPGASLANGNPGSIEQDRLEAMPAAGKRSAQTAVPNVPISGATKKSFQRLPFEDTASNLGMGRSSLTSP</sequence>
<evidence type="ECO:0000256" key="1">
    <source>
        <dbReference type="SAM" id="MobiDB-lite"/>
    </source>
</evidence>
<dbReference type="RefSeq" id="XP_012946515.1">
    <property type="nucleotide sequence ID" value="XM_013091061.2"/>
</dbReference>
<proteinExistence type="predicted"/>
<dbReference type="InterPro" id="IPR058042">
    <property type="entry name" value="CAMSAP_N"/>
</dbReference>
<dbReference type="InterPro" id="IPR001715">
    <property type="entry name" value="CH_dom"/>
</dbReference>
<dbReference type="SUPFAM" id="SSF47576">
    <property type="entry name" value="Calponin-homology domain, CH-domain"/>
    <property type="match status" value="1"/>
</dbReference>
<protein>
    <submittedName>
        <fullName evidence="4">Calmodulin-regulated spectrin-associated protein 1</fullName>
    </submittedName>
</protein>
<feature type="non-terminal residue" evidence="4">
    <location>
        <position position="392"/>
    </location>
</feature>
<feature type="domain" description="Calponin-homology (CH)" evidence="2">
    <location>
        <begin position="177"/>
        <end position="323"/>
    </location>
</feature>
<organism evidence="3 4">
    <name type="scientific">Aplysia californica</name>
    <name type="common">California sea hare</name>
    <dbReference type="NCBI Taxonomy" id="6500"/>
    <lineage>
        <taxon>Eukaryota</taxon>
        <taxon>Metazoa</taxon>
        <taxon>Spiralia</taxon>
        <taxon>Lophotrochozoa</taxon>
        <taxon>Mollusca</taxon>
        <taxon>Gastropoda</taxon>
        <taxon>Heterobranchia</taxon>
        <taxon>Euthyneura</taxon>
        <taxon>Tectipleura</taxon>
        <taxon>Aplysiida</taxon>
        <taxon>Aplysioidea</taxon>
        <taxon>Aplysiidae</taxon>
        <taxon>Aplysia</taxon>
    </lineage>
</organism>
<reference evidence="4" key="1">
    <citation type="submission" date="2025-08" db="UniProtKB">
        <authorList>
            <consortium name="RefSeq"/>
        </authorList>
    </citation>
    <scope>IDENTIFICATION</scope>
</reference>
<dbReference type="InterPro" id="IPR036872">
    <property type="entry name" value="CH_dom_sf"/>
</dbReference>
<evidence type="ECO:0000313" key="4">
    <source>
        <dbReference type="RefSeq" id="XP_012946515.1"/>
    </source>
</evidence>
<dbReference type="Proteomes" id="UP000694888">
    <property type="component" value="Unplaced"/>
</dbReference>
<dbReference type="GeneID" id="106014046"/>
<keyword evidence="3" id="KW-1185">Reference proteome</keyword>
<evidence type="ECO:0000259" key="2">
    <source>
        <dbReference type="PROSITE" id="PS50021"/>
    </source>
</evidence>
<evidence type="ECO:0000313" key="3">
    <source>
        <dbReference type="Proteomes" id="UP000694888"/>
    </source>
</evidence>
<dbReference type="PANTHER" id="PTHR21595">
    <property type="entry name" value="PATRONIN"/>
    <property type="match status" value="1"/>
</dbReference>
<feature type="region of interest" description="Disordered" evidence="1">
    <location>
        <begin position="348"/>
        <end position="392"/>
    </location>
</feature>
<dbReference type="PANTHER" id="PTHR21595:SF0">
    <property type="entry name" value="PATRONIN"/>
    <property type="match status" value="1"/>
</dbReference>
<gene>
    <name evidence="4" type="primary">LOC106014046</name>
</gene>